<evidence type="ECO:0000313" key="2">
    <source>
        <dbReference type="Proteomes" id="UP000078559"/>
    </source>
</evidence>
<dbReference type="AlphaFoldDB" id="A0A194W6G6"/>
<dbReference type="OrthoDB" id="10429049at2759"/>
<accession>A0A194W6G6</accession>
<protein>
    <submittedName>
        <fullName evidence="1">Uncharacterized protein</fullName>
    </submittedName>
</protein>
<evidence type="ECO:0000313" key="1">
    <source>
        <dbReference type="EMBL" id="KUI72101.1"/>
    </source>
</evidence>
<reference evidence="1" key="1">
    <citation type="submission" date="2014-12" db="EMBL/GenBank/DDBJ databases">
        <title>Genome Sequence of Valsa Canker Pathogens Uncovers a Specific Adaption of Colonization on Woody Bark.</title>
        <authorList>
            <person name="Yin Z."/>
            <person name="Liu H."/>
            <person name="Gao X."/>
            <person name="Li Z."/>
            <person name="Song N."/>
            <person name="Ke X."/>
            <person name="Dai Q."/>
            <person name="Wu Y."/>
            <person name="Sun Y."/>
            <person name="Xu J.-R."/>
            <person name="Kang Z.K."/>
            <person name="Wang L."/>
            <person name="Huang L."/>
        </authorList>
    </citation>
    <scope>NUCLEOTIDE SEQUENCE [LARGE SCALE GENOMIC DNA]</scope>
    <source>
        <strain evidence="1">03-8</strain>
    </source>
</reference>
<dbReference type="Proteomes" id="UP000078559">
    <property type="component" value="Chromosome 8"/>
</dbReference>
<organism evidence="1 2">
    <name type="scientific">Cytospora mali</name>
    <name type="common">Apple Valsa canker fungus</name>
    <name type="synonym">Valsa mali</name>
    <dbReference type="NCBI Taxonomy" id="578113"/>
    <lineage>
        <taxon>Eukaryota</taxon>
        <taxon>Fungi</taxon>
        <taxon>Dikarya</taxon>
        <taxon>Ascomycota</taxon>
        <taxon>Pezizomycotina</taxon>
        <taxon>Sordariomycetes</taxon>
        <taxon>Sordariomycetidae</taxon>
        <taxon>Diaporthales</taxon>
        <taxon>Cytosporaceae</taxon>
        <taxon>Cytospora</taxon>
    </lineage>
</organism>
<keyword evidence="2" id="KW-1185">Reference proteome</keyword>
<name>A0A194W6G6_CYTMA</name>
<proteinExistence type="predicted"/>
<dbReference type="EMBL" id="CM003105">
    <property type="protein sequence ID" value="KUI72101.1"/>
    <property type="molecule type" value="Genomic_DNA"/>
</dbReference>
<gene>
    <name evidence="1" type="ORF">VM1G_08048</name>
</gene>
<sequence>MWLFTICVTAPVAAVFDLMKTPDTTECIESDNADTQSSVDDIIGPMPEYDDPYLRADHPFWEGDPPADVVDGRYAWKPPRPIDIPSGVRPPRIDLF</sequence>